<reference evidence="8" key="1">
    <citation type="submission" date="2016-10" db="EMBL/GenBank/DDBJ databases">
        <authorList>
            <person name="Varghese N."/>
            <person name="Submissions S."/>
        </authorList>
    </citation>
    <scope>NUCLEOTIDE SEQUENCE [LARGE SCALE GENOMIC DNA]</scope>
    <source>
        <strain evidence="8">DSM 23925</strain>
    </source>
</reference>
<dbReference type="InterPro" id="IPR038330">
    <property type="entry name" value="TspO/MBR-related_sf"/>
</dbReference>
<evidence type="ECO:0000256" key="3">
    <source>
        <dbReference type="ARBA" id="ARBA00022692"/>
    </source>
</evidence>
<gene>
    <name evidence="7" type="ORF">SAMN04487989_10249</name>
</gene>
<name>A0A1I5AGX4_9FLAO</name>
<feature type="transmembrane region" description="Helical" evidence="6">
    <location>
        <begin position="131"/>
        <end position="152"/>
    </location>
</feature>
<dbReference type="PANTHER" id="PTHR10057:SF0">
    <property type="entry name" value="TRANSLOCATOR PROTEIN"/>
    <property type="match status" value="1"/>
</dbReference>
<dbReference type="Proteomes" id="UP000198705">
    <property type="component" value="Unassembled WGS sequence"/>
</dbReference>
<evidence type="ECO:0000256" key="4">
    <source>
        <dbReference type="ARBA" id="ARBA00022989"/>
    </source>
</evidence>
<dbReference type="InterPro" id="IPR004307">
    <property type="entry name" value="TspO_MBR"/>
</dbReference>
<sequence>MKFAPLLILFLVINFGSLAIGSWLMGDGATSSWYTNLNKAPWTPPGWVFGAAWTFIMICFSVYLSYLFKDYKSPILIGVFTSQVILNIAWNFLFFNQHLVFMALITIVLLTLIVFYFFFTYRMDAMNSWRYLLLPYMIWLCIATSLNLYVLLYN</sequence>
<evidence type="ECO:0000313" key="7">
    <source>
        <dbReference type="EMBL" id="SFN61724.1"/>
    </source>
</evidence>
<protein>
    <submittedName>
        <fullName evidence="7">TspO and MBR related proteins</fullName>
    </submittedName>
</protein>
<proteinExistence type="inferred from homology"/>
<dbReference type="FunFam" id="1.20.1260.100:FF:000001">
    <property type="entry name" value="translocator protein 2"/>
    <property type="match status" value="1"/>
</dbReference>
<keyword evidence="8" id="KW-1185">Reference proteome</keyword>
<comment type="similarity">
    <text evidence="2">Belongs to the TspO/BZRP family.</text>
</comment>
<evidence type="ECO:0000256" key="6">
    <source>
        <dbReference type="SAM" id="Phobius"/>
    </source>
</evidence>
<dbReference type="PANTHER" id="PTHR10057">
    <property type="entry name" value="PERIPHERAL-TYPE BENZODIAZEPINE RECEPTOR"/>
    <property type="match status" value="1"/>
</dbReference>
<dbReference type="Gene3D" id="1.20.1260.100">
    <property type="entry name" value="TspO/MBR protein"/>
    <property type="match status" value="1"/>
</dbReference>
<dbReference type="STRING" id="649333.SAMN04487989_10249"/>
<dbReference type="CDD" id="cd15904">
    <property type="entry name" value="TSPO_MBR"/>
    <property type="match status" value="1"/>
</dbReference>
<organism evidence="7 8">
    <name type="scientific">Bizionia echini</name>
    <dbReference type="NCBI Taxonomy" id="649333"/>
    <lineage>
        <taxon>Bacteria</taxon>
        <taxon>Pseudomonadati</taxon>
        <taxon>Bacteroidota</taxon>
        <taxon>Flavobacteriia</taxon>
        <taxon>Flavobacteriales</taxon>
        <taxon>Flavobacteriaceae</taxon>
        <taxon>Bizionia</taxon>
    </lineage>
</organism>
<feature type="transmembrane region" description="Helical" evidence="6">
    <location>
        <begin position="99"/>
        <end position="119"/>
    </location>
</feature>
<keyword evidence="3 6" id="KW-0812">Transmembrane</keyword>
<dbReference type="Pfam" id="PF03073">
    <property type="entry name" value="TspO_MBR"/>
    <property type="match status" value="1"/>
</dbReference>
<evidence type="ECO:0000256" key="2">
    <source>
        <dbReference type="ARBA" id="ARBA00007524"/>
    </source>
</evidence>
<dbReference type="OrthoDB" id="9795496at2"/>
<feature type="transmembrane region" description="Helical" evidence="6">
    <location>
        <begin position="45"/>
        <end position="68"/>
    </location>
</feature>
<feature type="transmembrane region" description="Helical" evidence="6">
    <location>
        <begin position="75"/>
        <end position="93"/>
    </location>
</feature>
<dbReference type="GO" id="GO:0016020">
    <property type="term" value="C:membrane"/>
    <property type="evidence" value="ECO:0007669"/>
    <property type="project" value="UniProtKB-SubCell"/>
</dbReference>
<evidence type="ECO:0000256" key="5">
    <source>
        <dbReference type="ARBA" id="ARBA00023136"/>
    </source>
</evidence>
<dbReference type="GO" id="GO:0033013">
    <property type="term" value="P:tetrapyrrole metabolic process"/>
    <property type="evidence" value="ECO:0007669"/>
    <property type="project" value="UniProtKB-ARBA"/>
</dbReference>
<evidence type="ECO:0000313" key="8">
    <source>
        <dbReference type="Proteomes" id="UP000198705"/>
    </source>
</evidence>
<keyword evidence="5 6" id="KW-0472">Membrane</keyword>
<accession>A0A1I5AGX4</accession>
<keyword evidence="4 6" id="KW-1133">Transmembrane helix</keyword>
<dbReference type="RefSeq" id="WP_092206846.1">
    <property type="nucleotide sequence ID" value="NZ_FOVN01000002.1"/>
</dbReference>
<dbReference type="AlphaFoldDB" id="A0A1I5AGX4"/>
<dbReference type="EMBL" id="FOVN01000002">
    <property type="protein sequence ID" value="SFN61724.1"/>
    <property type="molecule type" value="Genomic_DNA"/>
</dbReference>
<comment type="subcellular location">
    <subcellularLocation>
        <location evidence="1">Membrane</location>
        <topology evidence="1">Multi-pass membrane protein</topology>
    </subcellularLocation>
</comment>
<evidence type="ECO:0000256" key="1">
    <source>
        <dbReference type="ARBA" id="ARBA00004141"/>
    </source>
</evidence>